<evidence type="ECO:0000256" key="7">
    <source>
        <dbReference type="ARBA" id="ARBA00023136"/>
    </source>
</evidence>
<keyword evidence="3 8" id="KW-0813">Transport</keyword>
<evidence type="ECO:0000256" key="5">
    <source>
        <dbReference type="ARBA" id="ARBA00022692"/>
    </source>
</evidence>
<accession>A0ABS4G4W3</accession>
<evidence type="ECO:0000256" key="1">
    <source>
        <dbReference type="ARBA" id="ARBA00004651"/>
    </source>
</evidence>
<keyword evidence="6 9" id="KW-1133">Transmembrane helix</keyword>
<feature type="transmembrane region" description="Helical" evidence="9">
    <location>
        <begin position="82"/>
        <end position="100"/>
    </location>
</feature>
<keyword evidence="7 8" id="KW-0472">Membrane</keyword>
<feature type="transmembrane region" description="Helical" evidence="9">
    <location>
        <begin position="14"/>
        <end position="34"/>
    </location>
</feature>
<evidence type="ECO:0000256" key="3">
    <source>
        <dbReference type="ARBA" id="ARBA00022448"/>
    </source>
</evidence>
<keyword evidence="5 9" id="KW-0812">Transmembrane</keyword>
<reference evidence="10 11" key="1">
    <citation type="submission" date="2021-03" db="EMBL/GenBank/DDBJ databases">
        <title>Genomic Encyclopedia of Type Strains, Phase IV (KMG-IV): sequencing the most valuable type-strain genomes for metagenomic binning, comparative biology and taxonomic classification.</title>
        <authorList>
            <person name="Goeker M."/>
        </authorList>
    </citation>
    <scope>NUCLEOTIDE SEQUENCE [LARGE SCALE GENOMIC DNA]</scope>
    <source>
        <strain evidence="10 11">DSM 6139</strain>
    </source>
</reference>
<dbReference type="Proteomes" id="UP001519271">
    <property type="component" value="Unassembled WGS sequence"/>
</dbReference>
<name>A0ABS4G4W3_9CLOT</name>
<keyword evidence="11" id="KW-1185">Reference proteome</keyword>
<evidence type="ECO:0000256" key="2">
    <source>
        <dbReference type="ARBA" id="ARBA00005540"/>
    </source>
</evidence>
<organism evidence="10 11">
    <name type="scientific">Youngiibacter multivorans</name>
    <dbReference type="NCBI Taxonomy" id="937251"/>
    <lineage>
        <taxon>Bacteria</taxon>
        <taxon>Bacillati</taxon>
        <taxon>Bacillota</taxon>
        <taxon>Clostridia</taxon>
        <taxon>Eubacteriales</taxon>
        <taxon>Clostridiaceae</taxon>
        <taxon>Youngiibacter</taxon>
    </lineage>
</organism>
<feature type="transmembrane region" description="Helical" evidence="9">
    <location>
        <begin position="41"/>
        <end position="62"/>
    </location>
</feature>
<dbReference type="PANTHER" id="PTHR38438:SF1">
    <property type="entry name" value="RIBOFLAVIN TRANSPORTER RIBU"/>
    <property type="match status" value="1"/>
</dbReference>
<dbReference type="Pfam" id="PF12822">
    <property type="entry name" value="ECF_trnsprt"/>
    <property type="match status" value="1"/>
</dbReference>
<dbReference type="RefSeq" id="WP_209459719.1">
    <property type="nucleotide sequence ID" value="NZ_JAGGKC010000016.1"/>
</dbReference>
<dbReference type="EMBL" id="JAGGKC010000016">
    <property type="protein sequence ID" value="MBP1919517.1"/>
    <property type="molecule type" value="Genomic_DNA"/>
</dbReference>
<proteinExistence type="inferred from homology"/>
<protein>
    <recommendedName>
        <fullName evidence="8">Riboflavin transporter</fullName>
    </recommendedName>
</protein>
<dbReference type="InterPro" id="IPR024529">
    <property type="entry name" value="ECF_trnsprt_substrate-spec"/>
</dbReference>
<comment type="subcellular location">
    <subcellularLocation>
        <location evidence="1">Cell membrane</location>
        <topology evidence="1">Multi-pass membrane protein</topology>
    </subcellularLocation>
</comment>
<feature type="transmembrane region" description="Helical" evidence="9">
    <location>
        <begin position="148"/>
        <end position="172"/>
    </location>
</feature>
<dbReference type="InterPro" id="IPR025720">
    <property type="entry name" value="RibU"/>
</dbReference>
<dbReference type="PANTHER" id="PTHR38438">
    <property type="entry name" value="RIBOFLAVIN TRANSPORTER RIBU"/>
    <property type="match status" value="1"/>
</dbReference>
<evidence type="ECO:0000256" key="8">
    <source>
        <dbReference type="PIRNR" id="PIRNR037778"/>
    </source>
</evidence>
<evidence type="ECO:0000256" key="4">
    <source>
        <dbReference type="ARBA" id="ARBA00022475"/>
    </source>
</evidence>
<dbReference type="Gene3D" id="1.10.1760.20">
    <property type="match status" value="1"/>
</dbReference>
<keyword evidence="4 8" id="KW-1003">Cell membrane</keyword>
<gene>
    <name evidence="10" type="ORF">J2Z34_002006</name>
</gene>
<comment type="function">
    <text evidence="8">Probably a riboflavin-binding protein that interacts with the energy-coupling factor (ECF) ABC-transporter complex.</text>
</comment>
<evidence type="ECO:0000313" key="10">
    <source>
        <dbReference type="EMBL" id="MBP1919517.1"/>
    </source>
</evidence>
<evidence type="ECO:0000313" key="11">
    <source>
        <dbReference type="Proteomes" id="UP001519271"/>
    </source>
</evidence>
<feature type="transmembrane region" description="Helical" evidence="9">
    <location>
        <begin position="112"/>
        <end position="136"/>
    </location>
</feature>
<sequence length="193" mass="20697">MNISKKTNVIVKTALLVSLAFVLSYFEFPILPAFPWLKLDLGAVPLLISGFAFGPMVGVLAVGFKELFAFIFKSSTGGVGEIANFLIVGSYVLTASLIYLKGKNLKSAIIGTAVASLVLTAVAIAANIYILIPLFFKDGMEASFFKSYVTFGLPLFNLIKGAAVSLVSILLFSKVSFLIKKESGFNRKGLHSI</sequence>
<comment type="caution">
    <text evidence="10">The sequence shown here is derived from an EMBL/GenBank/DDBJ whole genome shotgun (WGS) entry which is preliminary data.</text>
</comment>
<comment type="similarity">
    <text evidence="2 8">Belongs to the prokaryotic riboflavin transporter (P-RFT) (TC 2.A.87) family.</text>
</comment>
<dbReference type="PIRSF" id="PIRSF037778">
    <property type="entry name" value="UCP037778_transp_RibU"/>
    <property type="match status" value="1"/>
</dbReference>
<evidence type="ECO:0000256" key="6">
    <source>
        <dbReference type="ARBA" id="ARBA00022989"/>
    </source>
</evidence>
<evidence type="ECO:0000256" key="9">
    <source>
        <dbReference type="SAM" id="Phobius"/>
    </source>
</evidence>